<accession>A0A9P0TKZ5</accession>
<dbReference type="Proteomes" id="UP001152562">
    <property type="component" value="Unassembled WGS sequence"/>
</dbReference>
<sequence length="297" mass="35080">MAKETKSTGNCKKKKRKRKLTFCQRCKRRIVKWFYRRTKRCCKKAIFGVPDPKLSDYDIAGVNLGDARDKLKINKSKSIKDNPEKKKASIVTLYKSIKKKSIISIPFKEKLIREYDDISLIKPKGSQIKAIVSDFKERNLYVGLSKDLTKSDREFFSKKAKEYKEKYRKTTILDNLDKNKRSSYMKKYDDKYRNLSYLDFKQLENMDKDKLKHKLSITSSKHNILKTILSDYKKKKFSLTGLFSKSKVEMDKLDKEKIQKLIELYKDKEKKKSFTFVKQSKIKQLKSDLRAKLAGIN</sequence>
<proteinExistence type="predicted"/>
<reference evidence="1" key="1">
    <citation type="submission" date="2022-05" db="EMBL/GenBank/DDBJ databases">
        <authorList>
            <person name="Okamura Y."/>
        </authorList>
    </citation>
    <scope>NUCLEOTIDE SEQUENCE</scope>
</reference>
<name>A0A9P0TKZ5_PIEBR</name>
<dbReference type="AlphaFoldDB" id="A0A9P0TKZ5"/>
<evidence type="ECO:0000313" key="2">
    <source>
        <dbReference type="Proteomes" id="UP001152562"/>
    </source>
</evidence>
<comment type="caution">
    <text evidence="1">The sequence shown here is derived from an EMBL/GenBank/DDBJ whole genome shotgun (WGS) entry which is preliminary data.</text>
</comment>
<protein>
    <submittedName>
        <fullName evidence="1">Uncharacterized protein</fullName>
    </submittedName>
</protein>
<gene>
    <name evidence="1" type="ORF">PIBRA_LOCUS7037</name>
</gene>
<keyword evidence="2" id="KW-1185">Reference proteome</keyword>
<organism evidence="1 2">
    <name type="scientific">Pieris brassicae</name>
    <name type="common">White butterfly</name>
    <name type="synonym">Large white butterfly</name>
    <dbReference type="NCBI Taxonomy" id="7116"/>
    <lineage>
        <taxon>Eukaryota</taxon>
        <taxon>Metazoa</taxon>
        <taxon>Ecdysozoa</taxon>
        <taxon>Arthropoda</taxon>
        <taxon>Hexapoda</taxon>
        <taxon>Insecta</taxon>
        <taxon>Pterygota</taxon>
        <taxon>Neoptera</taxon>
        <taxon>Endopterygota</taxon>
        <taxon>Lepidoptera</taxon>
        <taxon>Glossata</taxon>
        <taxon>Ditrysia</taxon>
        <taxon>Papilionoidea</taxon>
        <taxon>Pieridae</taxon>
        <taxon>Pierinae</taxon>
        <taxon>Pieris</taxon>
    </lineage>
</organism>
<evidence type="ECO:0000313" key="1">
    <source>
        <dbReference type="EMBL" id="CAH4030382.1"/>
    </source>
</evidence>
<dbReference type="EMBL" id="CALOZG010000010">
    <property type="protein sequence ID" value="CAH4030382.1"/>
    <property type="molecule type" value="Genomic_DNA"/>
</dbReference>